<feature type="region of interest" description="Disordered" evidence="1">
    <location>
        <begin position="127"/>
        <end position="155"/>
    </location>
</feature>
<proteinExistence type="predicted"/>
<evidence type="ECO:0000313" key="4">
    <source>
        <dbReference type="EMBL" id="CDR41406.1"/>
    </source>
</evidence>
<dbReference type="OrthoDB" id="2525787at2759"/>
<keyword evidence="2" id="KW-1133">Transmembrane helix</keyword>
<name>A0A061AUZ6_RHOTO</name>
<gene>
    <name evidence="4" type="ORF">RHTO0S_06e01552g</name>
</gene>
<keyword evidence="2" id="KW-0472">Membrane</keyword>
<protein>
    <submittedName>
        <fullName evidence="4">RHTO0S06e01552g1_1</fullName>
    </submittedName>
</protein>
<feature type="signal peptide" evidence="3">
    <location>
        <begin position="1"/>
        <end position="32"/>
    </location>
</feature>
<accession>A0A061AUZ6</accession>
<dbReference type="EMBL" id="LK052941">
    <property type="protein sequence ID" value="CDR41406.1"/>
    <property type="molecule type" value="Genomic_DNA"/>
</dbReference>
<keyword evidence="2" id="KW-0812">Transmembrane</keyword>
<evidence type="ECO:0000256" key="1">
    <source>
        <dbReference type="SAM" id="MobiDB-lite"/>
    </source>
</evidence>
<evidence type="ECO:0000256" key="3">
    <source>
        <dbReference type="SAM" id="SignalP"/>
    </source>
</evidence>
<feature type="transmembrane region" description="Helical" evidence="2">
    <location>
        <begin position="214"/>
        <end position="234"/>
    </location>
</feature>
<evidence type="ECO:0000256" key="2">
    <source>
        <dbReference type="SAM" id="Phobius"/>
    </source>
</evidence>
<organism evidence="4">
    <name type="scientific">Rhodotorula toruloides</name>
    <name type="common">Yeast</name>
    <name type="synonym">Rhodosporidium toruloides</name>
    <dbReference type="NCBI Taxonomy" id="5286"/>
    <lineage>
        <taxon>Eukaryota</taxon>
        <taxon>Fungi</taxon>
        <taxon>Dikarya</taxon>
        <taxon>Basidiomycota</taxon>
        <taxon>Pucciniomycotina</taxon>
        <taxon>Microbotryomycetes</taxon>
        <taxon>Sporidiobolales</taxon>
        <taxon>Sporidiobolaceae</taxon>
        <taxon>Rhodotorula</taxon>
    </lineage>
</organism>
<reference evidence="4" key="1">
    <citation type="journal article" date="2014" name="Genome Announc.">
        <title>Draft genome sequence of Rhodosporidium toruloides CECT1137, an oleaginous yeast of biotechnological interest.</title>
        <authorList>
            <person name="Morin N."/>
            <person name="Calcas X."/>
            <person name="Devillers H."/>
            <person name="Durrens P."/>
            <person name="Sherman D.J."/>
            <person name="Nicaud J.-M."/>
            <person name="Neuveglise C."/>
        </authorList>
    </citation>
    <scope>NUCLEOTIDE SEQUENCE</scope>
    <source>
        <strain evidence="4">CECT1137</strain>
    </source>
</reference>
<sequence>MSRSSRRHTAPSPFARMLALAVLASAPLGSSASLFRRAVPVPGVLVAGDFLCKEEGLCLPCPAEEMHTPVCKMYGNRRPLSCIPRRNAQPISNSFVPSKSASPVDAQPDPAGTVKLDAEVKDAHGFDESGRLGDAAKGAAAQRPPVVGGEKLSPAQQELKEALENDRRRRRSASERRADEREWERLSKRQSGVQLNVDAWEACPKVLASEYHDYFEFILCNAAFAAIAGIVLVFRQRALALRQFGRLAARIMQTQVS</sequence>
<keyword evidence="3" id="KW-0732">Signal</keyword>
<feature type="region of interest" description="Disordered" evidence="1">
    <location>
        <begin position="93"/>
        <end position="112"/>
    </location>
</feature>
<feature type="chain" id="PRO_5001594219" evidence="3">
    <location>
        <begin position="33"/>
        <end position="257"/>
    </location>
</feature>
<dbReference type="AlphaFoldDB" id="A0A061AUZ6"/>